<protein>
    <submittedName>
        <fullName evidence="4">PelD GGDEF domain-containing protein</fullName>
    </submittedName>
</protein>
<proteinExistence type="predicted"/>
<keyword evidence="2" id="KW-1133">Transmembrane helix</keyword>
<evidence type="ECO:0000259" key="3">
    <source>
        <dbReference type="Pfam" id="PF16963"/>
    </source>
</evidence>
<keyword evidence="2" id="KW-0812">Transmembrane</keyword>
<name>A0ABV9QCE0_9BURK</name>
<dbReference type="RefSeq" id="WP_382432401.1">
    <property type="nucleotide sequence ID" value="NZ_JBHSHJ010000006.1"/>
</dbReference>
<keyword evidence="5" id="KW-1185">Reference proteome</keyword>
<dbReference type="Gene3D" id="3.30.70.2880">
    <property type="match status" value="1"/>
</dbReference>
<evidence type="ECO:0000313" key="4">
    <source>
        <dbReference type="EMBL" id="MFC4789226.1"/>
    </source>
</evidence>
<evidence type="ECO:0000313" key="5">
    <source>
        <dbReference type="Proteomes" id="UP001596001"/>
    </source>
</evidence>
<evidence type="ECO:0000256" key="2">
    <source>
        <dbReference type="SAM" id="Phobius"/>
    </source>
</evidence>
<feature type="transmembrane region" description="Helical" evidence="2">
    <location>
        <begin position="81"/>
        <end position="105"/>
    </location>
</feature>
<gene>
    <name evidence="4" type="ORF">ACFO6X_09575</name>
</gene>
<evidence type="ECO:0000256" key="1">
    <source>
        <dbReference type="SAM" id="MobiDB-lite"/>
    </source>
</evidence>
<keyword evidence="2" id="KW-0472">Membrane</keyword>
<feature type="transmembrane region" description="Helical" evidence="2">
    <location>
        <begin position="117"/>
        <end position="138"/>
    </location>
</feature>
<accession>A0ABV9QCE0</accession>
<feature type="region of interest" description="Disordered" evidence="1">
    <location>
        <begin position="1"/>
        <end position="23"/>
    </location>
</feature>
<feature type="domain" description="PelD GGDEF" evidence="3">
    <location>
        <begin position="330"/>
        <end position="450"/>
    </location>
</feature>
<dbReference type="SUPFAM" id="SSF55781">
    <property type="entry name" value="GAF domain-like"/>
    <property type="match status" value="1"/>
</dbReference>
<comment type="caution">
    <text evidence="4">The sequence shown here is derived from an EMBL/GenBank/DDBJ whole genome shotgun (WGS) entry which is preliminary data.</text>
</comment>
<sequence>MSSASGNVRPPETSAQPRAITGASFTGSPLGKLAPTGIRPWIVLLEAVLLPALTLALGWWLNPQDPLWVHADFHWAWLAPMIVALRYGPLAGLLSASVLLAGWLLLHHGQDEPFPQVFFLGGLILVMLVGEFSSLWVARTRRAESVQHYLHQRMEHLIRQYYLLRLSHDRLEHELIGRPMSMRDALKTLRGLGSMESDAQTLLRLLSQYCQIGAAALYRVDGDQLDTQPLSSMGAPITLDNNDPLVRQALETHKLCHVVQTLALKQQSQYLMAAPLLDLGGDIYGLLLVDDMPFFALQEENLQTINLLLGYYTDGLSTQALAQPLLQHWPDCPAEFAFEMQRLWHMHQTTGVPSMVVALEFTPTAIERDLPQQLLRLRRLMDETWLIQGERRALLAVLMPLGDSATAEGFLARLENWIHQKESISLADAGIFPHQLPLSQTPPLGLLQRLHEIADAQ</sequence>
<dbReference type="InterPro" id="IPR029016">
    <property type="entry name" value="GAF-like_dom_sf"/>
</dbReference>
<dbReference type="InterPro" id="IPR031583">
    <property type="entry name" value="PelD_GGDEF"/>
</dbReference>
<feature type="transmembrane region" description="Helical" evidence="2">
    <location>
        <begin position="41"/>
        <end position="61"/>
    </location>
</feature>
<dbReference type="EMBL" id="JBHSHJ010000006">
    <property type="protein sequence ID" value="MFC4789226.1"/>
    <property type="molecule type" value="Genomic_DNA"/>
</dbReference>
<dbReference type="InterPro" id="IPR038367">
    <property type="entry name" value="PelD_GGDEF_sf"/>
</dbReference>
<dbReference type="Gene3D" id="3.30.450.40">
    <property type="match status" value="1"/>
</dbReference>
<reference evidence="5" key="1">
    <citation type="journal article" date="2019" name="Int. J. Syst. Evol. Microbiol.">
        <title>The Global Catalogue of Microorganisms (GCM) 10K type strain sequencing project: providing services to taxonomists for standard genome sequencing and annotation.</title>
        <authorList>
            <consortium name="The Broad Institute Genomics Platform"/>
            <consortium name="The Broad Institute Genome Sequencing Center for Infectious Disease"/>
            <person name="Wu L."/>
            <person name="Ma J."/>
        </authorList>
    </citation>
    <scope>NUCLEOTIDE SEQUENCE [LARGE SCALE GENOMIC DNA]</scope>
    <source>
        <strain evidence="5">CCUG 49452</strain>
    </source>
</reference>
<dbReference type="Pfam" id="PF16963">
    <property type="entry name" value="PelD_GGDEF"/>
    <property type="match status" value="1"/>
</dbReference>
<organism evidence="4 5">
    <name type="scientific">Giesbergeria sinuosa</name>
    <dbReference type="NCBI Taxonomy" id="80883"/>
    <lineage>
        <taxon>Bacteria</taxon>
        <taxon>Pseudomonadati</taxon>
        <taxon>Pseudomonadota</taxon>
        <taxon>Betaproteobacteria</taxon>
        <taxon>Burkholderiales</taxon>
        <taxon>Comamonadaceae</taxon>
        <taxon>Giesbergeria</taxon>
    </lineage>
</organism>
<dbReference type="Proteomes" id="UP001596001">
    <property type="component" value="Unassembled WGS sequence"/>
</dbReference>